<name>H1DKK6_9BACT</name>
<evidence type="ECO:0000313" key="2">
    <source>
        <dbReference type="Proteomes" id="UP000004892"/>
    </source>
</evidence>
<dbReference type="GeneID" id="98070318"/>
<organism evidence="1 2">
    <name type="scientific">Odoribacter laneus YIT 12061</name>
    <dbReference type="NCBI Taxonomy" id="742817"/>
    <lineage>
        <taxon>Bacteria</taxon>
        <taxon>Pseudomonadati</taxon>
        <taxon>Bacteroidota</taxon>
        <taxon>Bacteroidia</taxon>
        <taxon>Bacteroidales</taxon>
        <taxon>Odoribacteraceae</taxon>
        <taxon>Odoribacter</taxon>
    </lineage>
</organism>
<gene>
    <name evidence="1" type="ORF">HMPREF9449_02792</name>
</gene>
<protein>
    <recommendedName>
        <fullName evidence="3">DUF3800 domain-containing protein</fullName>
    </recommendedName>
</protein>
<accession>H1DKK6</accession>
<keyword evidence="2" id="KW-1185">Reference proteome</keyword>
<reference evidence="1 2" key="1">
    <citation type="submission" date="2012-01" db="EMBL/GenBank/DDBJ databases">
        <title>The Genome Sequence of Odoribacter laneus YIT 12061.</title>
        <authorList>
            <consortium name="The Broad Institute Genome Sequencing Platform"/>
            <person name="Earl A."/>
            <person name="Ward D."/>
            <person name="Feldgarden M."/>
            <person name="Gevers D."/>
            <person name="Morotomi M."/>
            <person name="Young S.K."/>
            <person name="Zeng Q."/>
            <person name="Gargeya S."/>
            <person name="Fitzgerald M."/>
            <person name="Haas B."/>
            <person name="Abouelleil A."/>
            <person name="Alvarado L."/>
            <person name="Arachchi H.M."/>
            <person name="Berlin A."/>
            <person name="Chapman S.B."/>
            <person name="Gearin G."/>
            <person name="Goldberg J."/>
            <person name="Griggs A."/>
            <person name="Gujja S."/>
            <person name="Hansen M."/>
            <person name="Heiman D."/>
            <person name="Howarth C."/>
            <person name="Larimer J."/>
            <person name="Lui A."/>
            <person name="MacDonald P.J.P."/>
            <person name="McCowen C."/>
            <person name="Montmayeur A."/>
            <person name="Murphy C."/>
            <person name="Neiman D."/>
            <person name="Pearson M."/>
            <person name="Priest M."/>
            <person name="Roberts A."/>
            <person name="Saif S."/>
            <person name="Shea T."/>
            <person name="Sisk P."/>
            <person name="Stolte C."/>
            <person name="Sykes S."/>
            <person name="Wortman J."/>
            <person name="Nusbaum C."/>
            <person name="Birren B."/>
        </authorList>
    </citation>
    <scope>NUCLEOTIDE SEQUENCE [LARGE SCALE GENOMIC DNA]</scope>
    <source>
        <strain evidence="1 2">YIT 12061</strain>
    </source>
</reference>
<dbReference type="RefSeq" id="WP_009137935.1">
    <property type="nucleotide sequence ID" value="NZ_JH594597.1"/>
</dbReference>
<dbReference type="EMBL" id="ADMC01000030">
    <property type="protein sequence ID" value="EHP45499.1"/>
    <property type="molecule type" value="Genomic_DNA"/>
</dbReference>
<proteinExistence type="predicted"/>
<dbReference type="eggNOG" id="ENOG502Z8AJ">
    <property type="taxonomic scope" value="Bacteria"/>
</dbReference>
<dbReference type="HOGENOM" id="CLU_096362_0_0_10"/>
<sequence length="226" mass="27240">MEFHAAYNYYCDESCHLKNDGKQYMILGYISAPYDRIKKLKEDIKELRKKYKNTLEVKWSNLNAWNYTFYADLVNFFFDRSDIRFRAIIVDKKRYIAAKCNHDYDRFYYLMYYQLIYHLLDTTSTYNIYLDIKDDLSSYRIEELKKILNVHMGIIEKIQHVRSHEVDLLQLCDLFIGALSYNLNNIVKQALPKLRLIEKIRQRSGVSLEETTYKSAAKFNIFRIHI</sequence>
<comment type="caution">
    <text evidence="1">The sequence shown here is derived from an EMBL/GenBank/DDBJ whole genome shotgun (WGS) entry which is preliminary data.</text>
</comment>
<dbReference type="AlphaFoldDB" id="H1DKK6"/>
<dbReference type="Proteomes" id="UP000004892">
    <property type="component" value="Unassembled WGS sequence"/>
</dbReference>
<dbReference type="PATRIC" id="fig|742817.3.peg.2984"/>
<evidence type="ECO:0000313" key="1">
    <source>
        <dbReference type="EMBL" id="EHP45499.1"/>
    </source>
</evidence>
<dbReference type="InterPro" id="IPR024524">
    <property type="entry name" value="DUF3800"/>
</dbReference>
<evidence type="ECO:0008006" key="3">
    <source>
        <dbReference type="Google" id="ProtNLM"/>
    </source>
</evidence>
<dbReference type="Pfam" id="PF12686">
    <property type="entry name" value="DUF3800"/>
    <property type="match status" value="1"/>
</dbReference>